<keyword evidence="3 8" id="KW-0812">Transmembrane</keyword>
<dbReference type="PANTHER" id="PTHR20855:SF52">
    <property type="entry name" value="ADIPONECTIN RECEPTOR PROTEIN"/>
    <property type="match status" value="1"/>
</dbReference>
<feature type="binding site" evidence="6">
    <location>
        <position position="482"/>
    </location>
    <ligand>
        <name>Zn(2+)</name>
        <dbReference type="ChEBI" id="CHEBI:29105"/>
    </ligand>
</feature>
<dbReference type="GO" id="GO:0038023">
    <property type="term" value="F:signaling receptor activity"/>
    <property type="evidence" value="ECO:0007669"/>
    <property type="project" value="TreeGrafter"/>
</dbReference>
<organism evidence="9 10">
    <name type="scientific">Fusarium oxysporum f. sp. raphani 54005</name>
    <dbReference type="NCBI Taxonomy" id="1089458"/>
    <lineage>
        <taxon>Eukaryota</taxon>
        <taxon>Fungi</taxon>
        <taxon>Dikarya</taxon>
        <taxon>Ascomycota</taxon>
        <taxon>Pezizomycotina</taxon>
        <taxon>Sordariomycetes</taxon>
        <taxon>Hypocreomycetidae</taxon>
        <taxon>Hypocreales</taxon>
        <taxon>Nectriaceae</taxon>
        <taxon>Fusarium</taxon>
        <taxon>Fusarium oxysporum species complex</taxon>
    </lineage>
</organism>
<keyword evidence="10" id="KW-1185">Reference proteome</keyword>
<evidence type="ECO:0000256" key="8">
    <source>
        <dbReference type="SAM" id="Phobius"/>
    </source>
</evidence>
<comment type="similarity">
    <text evidence="2">Belongs to the ADIPOR family.</text>
</comment>
<dbReference type="eggNOG" id="KOG0748">
    <property type="taxonomic scope" value="Eukaryota"/>
</dbReference>
<dbReference type="OrthoDB" id="529367at2759"/>
<proteinExistence type="inferred from homology"/>
<feature type="transmembrane region" description="Helical" evidence="8">
    <location>
        <begin position="443"/>
        <end position="460"/>
    </location>
</feature>
<accession>X0BLY1</accession>
<keyword evidence="6" id="KW-0862">Zinc</keyword>
<dbReference type="Proteomes" id="UP000030663">
    <property type="component" value="Unassembled WGS sequence"/>
</dbReference>
<keyword evidence="5 8" id="KW-0472">Membrane</keyword>
<feature type="transmembrane region" description="Helical" evidence="8">
    <location>
        <begin position="480"/>
        <end position="500"/>
    </location>
</feature>
<dbReference type="HOGENOM" id="CLU_521791_0_0_1"/>
<evidence type="ECO:0008006" key="11">
    <source>
        <dbReference type="Google" id="ProtNLM"/>
    </source>
</evidence>
<feature type="region of interest" description="Disordered" evidence="7">
    <location>
        <begin position="200"/>
        <end position="231"/>
    </location>
</feature>
<gene>
    <name evidence="9" type="ORF">FOQG_15917</name>
</gene>
<keyword evidence="4 8" id="KW-1133">Transmembrane helix</keyword>
<dbReference type="PANTHER" id="PTHR20855">
    <property type="entry name" value="ADIPOR/PROGESTIN RECEPTOR-RELATED"/>
    <property type="match status" value="1"/>
</dbReference>
<protein>
    <recommendedName>
        <fullName evidence="11">HlyIII-domain-containing protein</fullName>
    </recommendedName>
</protein>
<dbReference type="GO" id="GO:0046872">
    <property type="term" value="F:metal ion binding"/>
    <property type="evidence" value="ECO:0007669"/>
    <property type="project" value="UniProtKB-KW"/>
</dbReference>
<dbReference type="InterPro" id="IPR004254">
    <property type="entry name" value="AdipoR/HlyIII-related"/>
</dbReference>
<keyword evidence="6" id="KW-0479">Metal-binding</keyword>
<dbReference type="EMBL" id="JH658469">
    <property type="protein sequence ID" value="EXK79489.1"/>
    <property type="molecule type" value="Genomic_DNA"/>
</dbReference>
<feature type="binding site" evidence="6">
    <location>
        <position position="478"/>
    </location>
    <ligand>
        <name>Zn(2+)</name>
        <dbReference type="ChEBI" id="CHEBI:29105"/>
    </ligand>
</feature>
<dbReference type="Pfam" id="PF03006">
    <property type="entry name" value="HlyIII"/>
    <property type="match status" value="1"/>
</dbReference>
<evidence type="ECO:0000256" key="2">
    <source>
        <dbReference type="ARBA" id="ARBA00007018"/>
    </source>
</evidence>
<feature type="transmembrane region" description="Helical" evidence="8">
    <location>
        <begin position="409"/>
        <end position="431"/>
    </location>
</feature>
<sequence>MTMPNHPTLMPIQNPTTLMRAMSKKPEETDITMDGSTISEATPYEIFKLALDFATRTISQVLRRREDTNTLPFVHSILAFISGYFPLGGRPGYEIHGLFRLPEKDQRGLVYVEDYFPNGWFSNDKIDELGKYFELPSVSEEGECRILSLGYNFAFSGNWLLWNEETRQFEVPEKYNVKINLGNRQRTTPSNRTRPYELNVCSSEEDSAQPRTSARSHYGKKSHMDNPSPEPRTVALHDIPVWRQGNEYILAGYRPMKANYRQVIKSLSFLHNETWNVYTHLIGAVLLPPYATAILRTISGPQYIDVTRIDFIMFNIFFCSAESCLSSSAVYHLIGCHSHEAEQLWHRRDLLGIVILTVGTFIPGIYYIFYCDPILQKIHWIIVVFCGSATAALISIPKFRTLRWRKARVSAYVALGASALIPLLHGVQVYGLEYMLEYSGMKWYLVELLLYGGGCGIYAFRIPERIAPGHFDIWFSSHQIFHVSILCAICVNVIALMEAFTACHTLDVCYIQSVHQARGTKL</sequence>
<feature type="transmembrane region" description="Helical" evidence="8">
    <location>
        <begin position="380"/>
        <end position="397"/>
    </location>
</feature>
<evidence type="ECO:0000313" key="10">
    <source>
        <dbReference type="Proteomes" id="UP000030663"/>
    </source>
</evidence>
<dbReference type="GO" id="GO:0016020">
    <property type="term" value="C:membrane"/>
    <property type="evidence" value="ECO:0007669"/>
    <property type="project" value="UniProtKB-SubCell"/>
</dbReference>
<evidence type="ECO:0000313" key="9">
    <source>
        <dbReference type="EMBL" id="EXK79489.1"/>
    </source>
</evidence>
<reference evidence="9 10" key="1">
    <citation type="submission" date="2011-11" db="EMBL/GenBank/DDBJ databases">
        <title>The Genome Sequence of Fusarium oxysporum PHW815.</title>
        <authorList>
            <consortium name="The Broad Institute Genome Sequencing Platform"/>
            <person name="Ma L.-J."/>
            <person name="Gale L.R."/>
            <person name="Schwartz D.C."/>
            <person name="Zhou S."/>
            <person name="Corby-Kistler H."/>
            <person name="Young S.K."/>
            <person name="Zeng Q."/>
            <person name="Gargeya S."/>
            <person name="Fitzgerald M."/>
            <person name="Haas B."/>
            <person name="Abouelleil A."/>
            <person name="Alvarado L."/>
            <person name="Arachchi H.M."/>
            <person name="Berlin A."/>
            <person name="Brown A."/>
            <person name="Chapman S.B."/>
            <person name="Chen Z."/>
            <person name="Dunbar C."/>
            <person name="Freedman E."/>
            <person name="Gearin G."/>
            <person name="Goldberg J."/>
            <person name="Griggs A."/>
            <person name="Gujja S."/>
            <person name="Heiman D."/>
            <person name="Howarth C."/>
            <person name="Larson L."/>
            <person name="Lui A."/>
            <person name="MacDonald P.J.P."/>
            <person name="Montmayeur A."/>
            <person name="Murphy C."/>
            <person name="Neiman D."/>
            <person name="Pearson M."/>
            <person name="Priest M."/>
            <person name="Roberts A."/>
            <person name="Saif S."/>
            <person name="Shea T."/>
            <person name="Shenoy N."/>
            <person name="Sisk P."/>
            <person name="Stolte C."/>
            <person name="Sykes S."/>
            <person name="Wortman J."/>
            <person name="Nusbaum C."/>
            <person name="Birren B."/>
        </authorList>
    </citation>
    <scope>NUCLEOTIDE SEQUENCE [LARGE SCALE GENOMIC DNA]</scope>
    <source>
        <strain evidence="9 10">54005</strain>
    </source>
</reference>
<dbReference type="GO" id="GO:0006882">
    <property type="term" value="P:intracellular zinc ion homeostasis"/>
    <property type="evidence" value="ECO:0007669"/>
    <property type="project" value="TreeGrafter"/>
</dbReference>
<evidence type="ECO:0000256" key="1">
    <source>
        <dbReference type="ARBA" id="ARBA00004141"/>
    </source>
</evidence>
<feature type="binding site" evidence="6">
    <location>
        <position position="332"/>
    </location>
    <ligand>
        <name>Zn(2+)</name>
        <dbReference type="ChEBI" id="CHEBI:29105"/>
    </ligand>
</feature>
<evidence type="ECO:0000256" key="6">
    <source>
        <dbReference type="PIRSR" id="PIRSR604254-1"/>
    </source>
</evidence>
<evidence type="ECO:0000256" key="3">
    <source>
        <dbReference type="ARBA" id="ARBA00022692"/>
    </source>
</evidence>
<comment type="subcellular location">
    <subcellularLocation>
        <location evidence="1">Membrane</location>
        <topology evidence="1">Multi-pass membrane protein</topology>
    </subcellularLocation>
</comment>
<evidence type="ECO:0000256" key="5">
    <source>
        <dbReference type="ARBA" id="ARBA00023136"/>
    </source>
</evidence>
<evidence type="ECO:0000256" key="7">
    <source>
        <dbReference type="SAM" id="MobiDB-lite"/>
    </source>
</evidence>
<evidence type="ECO:0000256" key="4">
    <source>
        <dbReference type="ARBA" id="ARBA00022989"/>
    </source>
</evidence>
<dbReference type="AlphaFoldDB" id="X0BLY1"/>
<feature type="transmembrane region" description="Helical" evidence="8">
    <location>
        <begin position="350"/>
        <end position="368"/>
    </location>
</feature>
<name>X0BLY1_FUSOX</name>